<dbReference type="Proteomes" id="UP001497453">
    <property type="component" value="Chromosome 11"/>
</dbReference>
<dbReference type="Gene3D" id="3.40.50.720">
    <property type="entry name" value="NAD(P)-binding Rossmann-like Domain"/>
    <property type="match status" value="2"/>
</dbReference>
<keyword evidence="2" id="KW-0479">Metal-binding</keyword>
<dbReference type="InterPro" id="IPR013154">
    <property type="entry name" value="ADH-like_N"/>
</dbReference>
<dbReference type="PANTHER" id="PTHR42813:SF2">
    <property type="entry name" value="DEHYDROGENASE, ZINC-CONTAINING, PUTATIVE (AFU_ORTHOLOGUE AFUA_2G02810)-RELATED"/>
    <property type="match status" value="1"/>
</dbReference>
<evidence type="ECO:0000256" key="3">
    <source>
        <dbReference type="ARBA" id="ARBA00022833"/>
    </source>
</evidence>
<evidence type="ECO:0000256" key="1">
    <source>
        <dbReference type="ARBA" id="ARBA00001947"/>
    </source>
</evidence>
<protein>
    <recommendedName>
        <fullName evidence="8">Alcohol dehydrogenase</fullName>
    </recommendedName>
</protein>
<evidence type="ECO:0000313" key="7">
    <source>
        <dbReference type="Proteomes" id="UP001497453"/>
    </source>
</evidence>
<dbReference type="InterPro" id="IPR036291">
    <property type="entry name" value="NAD(P)-bd_dom_sf"/>
</dbReference>
<dbReference type="SUPFAM" id="SSF51735">
    <property type="entry name" value="NAD(P)-binding Rossmann-fold domains"/>
    <property type="match status" value="1"/>
</dbReference>
<dbReference type="Pfam" id="PF08240">
    <property type="entry name" value="ADH_N"/>
    <property type="match status" value="1"/>
</dbReference>
<evidence type="ECO:0000259" key="5">
    <source>
        <dbReference type="Pfam" id="PF08240"/>
    </source>
</evidence>
<keyword evidence="7" id="KW-1185">Reference proteome</keyword>
<dbReference type="InterPro" id="IPR011032">
    <property type="entry name" value="GroES-like_sf"/>
</dbReference>
<dbReference type="PANTHER" id="PTHR42813">
    <property type="entry name" value="ZINC-TYPE ALCOHOL DEHYDROGENASE-LIKE"/>
    <property type="match status" value="1"/>
</dbReference>
<comment type="cofactor">
    <cofactor evidence="1">
        <name>Zn(2+)</name>
        <dbReference type="ChEBI" id="CHEBI:29105"/>
    </cofactor>
</comment>
<keyword evidence="3" id="KW-0862">Zinc</keyword>
<dbReference type="Pfam" id="PF00107">
    <property type="entry name" value="ADH_zinc_N"/>
    <property type="match status" value="1"/>
</dbReference>
<sequence length="433" mass="46514">MTAMGTDLGREATGDQRAVRFYPPAYDIRVETVSMPVIVDPDDAVIKVTLAGLCGSDLHAYRGHEEVDVVRTCGHEFIGEVVALGSSFNPNASERPLLYSTLKIGDRVVSPFTVSCGECHFCRLGFSSRCVFSALFGTPDLPGGQAQFVRVPKAGGTLFKVENITSVLHSGLSDSSLLLLADILPTGVFAALQALQHPKITSLLCGKQYPHHGFVPRYVQLETTPNLSFDDRNFTFAVVGLGPVGICALVSLLDMLGDVPAINYRVVAIDPVASRREKVKSVLAVLTPIATPPRAVVADIEEGKQLVKDWTDDVGCNAVLEVVGNNSALLLAYEIVRPFGVISSVGVHQAPPVPFTGRDVYKKNVSFDFGRCPVRAMLPIAAALLLKRQDVFGGVGEPASLIDRIASFNDAVAIYEVFDKGGCGKILFDPWKN</sequence>
<feature type="domain" description="Alcohol dehydrogenase-like N-terminal" evidence="5">
    <location>
        <begin position="41"/>
        <end position="155"/>
    </location>
</feature>
<evidence type="ECO:0000313" key="6">
    <source>
        <dbReference type="EMBL" id="CAL1699851.1"/>
    </source>
</evidence>
<dbReference type="EMBL" id="OZ037954">
    <property type="protein sequence ID" value="CAL1699851.1"/>
    <property type="molecule type" value="Genomic_DNA"/>
</dbReference>
<dbReference type="Gene3D" id="3.90.180.10">
    <property type="entry name" value="Medium-chain alcohol dehydrogenases, catalytic domain"/>
    <property type="match status" value="1"/>
</dbReference>
<dbReference type="InterPro" id="IPR013149">
    <property type="entry name" value="ADH-like_C"/>
</dbReference>
<organism evidence="6 7">
    <name type="scientific">Somion occarium</name>
    <dbReference type="NCBI Taxonomy" id="3059160"/>
    <lineage>
        <taxon>Eukaryota</taxon>
        <taxon>Fungi</taxon>
        <taxon>Dikarya</taxon>
        <taxon>Basidiomycota</taxon>
        <taxon>Agaricomycotina</taxon>
        <taxon>Agaricomycetes</taxon>
        <taxon>Polyporales</taxon>
        <taxon>Cerrenaceae</taxon>
        <taxon>Somion</taxon>
    </lineage>
</organism>
<proteinExistence type="predicted"/>
<evidence type="ECO:0008006" key="8">
    <source>
        <dbReference type="Google" id="ProtNLM"/>
    </source>
</evidence>
<name>A0ABP1CVZ4_9APHY</name>
<feature type="domain" description="Alcohol dehydrogenase-like C-terminal" evidence="4">
    <location>
        <begin position="261"/>
        <end position="367"/>
    </location>
</feature>
<evidence type="ECO:0000256" key="2">
    <source>
        <dbReference type="ARBA" id="ARBA00022723"/>
    </source>
</evidence>
<reference evidence="7" key="1">
    <citation type="submission" date="2024-04" db="EMBL/GenBank/DDBJ databases">
        <authorList>
            <person name="Shaw F."/>
            <person name="Minotto A."/>
        </authorList>
    </citation>
    <scope>NUCLEOTIDE SEQUENCE [LARGE SCALE GENOMIC DNA]</scope>
</reference>
<accession>A0ABP1CVZ4</accession>
<gene>
    <name evidence="6" type="ORF">GFSPODELE1_LOCUS2874</name>
</gene>
<evidence type="ECO:0000259" key="4">
    <source>
        <dbReference type="Pfam" id="PF00107"/>
    </source>
</evidence>
<dbReference type="SUPFAM" id="SSF50129">
    <property type="entry name" value="GroES-like"/>
    <property type="match status" value="1"/>
</dbReference>